<dbReference type="Gene3D" id="1.20.1440.100">
    <property type="entry name" value="SG protein - dephosphorylation function"/>
    <property type="match status" value="1"/>
</dbReference>
<keyword evidence="3" id="KW-0460">Magnesium</keyword>
<evidence type="ECO:0000256" key="3">
    <source>
        <dbReference type="ARBA" id="ARBA00022842"/>
    </source>
</evidence>
<dbReference type="Gene3D" id="3.40.50.1000">
    <property type="entry name" value="HAD superfamily/HAD-like"/>
    <property type="match status" value="1"/>
</dbReference>
<reference evidence="4 5" key="1">
    <citation type="journal article" date="2018" name="Microbiome">
        <title>Fine metagenomic profile of the Mediterranean stratified and mixed water columns revealed by assembly and recruitment.</title>
        <authorList>
            <person name="Haro-Moreno J.M."/>
            <person name="Lopez-Perez M."/>
            <person name="De La Torre J.R."/>
            <person name="Picazo A."/>
            <person name="Camacho A."/>
            <person name="Rodriguez-Valera F."/>
        </authorList>
    </citation>
    <scope>NUCLEOTIDE SEQUENCE [LARGE SCALE GENOMIC DNA]</scope>
    <source>
        <strain evidence="4">MED-G78</strain>
    </source>
</reference>
<keyword evidence="2 4" id="KW-0378">Hydrolase</keyword>
<gene>
    <name evidence="4" type="ORF">DBW92_02130</name>
</gene>
<protein>
    <submittedName>
        <fullName evidence="4">HAD family hydrolase</fullName>
    </submittedName>
</protein>
<dbReference type="InterPro" id="IPR023214">
    <property type="entry name" value="HAD_sf"/>
</dbReference>
<dbReference type="AlphaFoldDB" id="A0A368C5T0"/>
<dbReference type="SUPFAM" id="SSF56784">
    <property type="entry name" value="HAD-like"/>
    <property type="match status" value="1"/>
</dbReference>
<dbReference type="Pfam" id="PF12710">
    <property type="entry name" value="HAD"/>
    <property type="match status" value="1"/>
</dbReference>
<keyword evidence="1" id="KW-0479">Metal-binding</keyword>
<evidence type="ECO:0000256" key="2">
    <source>
        <dbReference type="ARBA" id="ARBA00022801"/>
    </source>
</evidence>
<evidence type="ECO:0000256" key="1">
    <source>
        <dbReference type="ARBA" id="ARBA00022723"/>
    </source>
</evidence>
<dbReference type="NCBIfam" id="TIGR01488">
    <property type="entry name" value="HAD-SF-IB"/>
    <property type="match status" value="1"/>
</dbReference>
<dbReference type="GO" id="GO:0016787">
    <property type="term" value="F:hydrolase activity"/>
    <property type="evidence" value="ECO:0007669"/>
    <property type="project" value="UniProtKB-KW"/>
</dbReference>
<dbReference type="InterPro" id="IPR036412">
    <property type="entry name" value="HAD-like_sf"/>
</dbReference>
<name>A0A368C5T0_9GAMM</name>
<evidence type="ECO:0000313" key="4">
    <source>
        <dbReference type="EMBL" id="RCL44930.1"/>
    </source>
</evidence>
<proteinExistence type="predicted"/>
<dbReference type="InterPro" id="IPR050582">
    <property type="entry name" value="HAD-like_SerB"/>
</dbReference>
<dbReference type="InterPro" id="IPR006385">
    <property type="entry name" value="HAD_hydro_SerB1"/>
</dbReference>
<sequence>MNDKLIIFDLDNTILNGDSDYSWIKFMIDSGNVNYEEYSKKNDYFYEQYYLGKLDYHEWALFVLSTFNGKTPDELEKLLVEFLNSIIEPMINIYALRLLHEHSHENDFMLLASATNSIIVKPIAERLGFKNIIATEVEIIDGKYTGNIVGESALGYGKLNKVKEWMNKHGFRNFENTTFYSDSINDLPLLSAVSNPIGVNPDEQLRAICWESDWEIIELPIH</sequence>
<dbReference type="PANTHER" id="PTHR43344">
    <property type="entry name" value="PHOSPHOSERINE PHOSPHATASE"/>
    <property type="match status" value="1"/>
</dbReference>
<organism evidence="4 5">
    <name type="scientific">SAR86 cluster bacterium</name>
    <dbReference type="NCBI Taxonomy" id="2030880"/>
    <lineage>
        <taxon>Bacteria</taxon>
        <taxon>Pseudomonadati</taxon>
        <taxon>Pseudomonadota</taxon>
        <taxon>Gammaproteobacteria</taxon>
        <taxon>SAR86 cluster</taxon>
    </lineage>
</organism>
<dbReference type="Proteomes" id="UP000252915">
    <property type="component" value="Unassembled WGS sequence"/>
</dbReference>
<dbReference type="NCBIfam" id="TIGR01490">
    <property type="entry name" value="HAD-SF-IB-hyp1"/>
    <property type="match status" value="1"/>
</dbReference>
<dbReference type="PANTHER" id="PTHR43344:SF13">
    <property type="entry name" value="PHOSPHATASE RV3661-RELATED"/>
    <property type="match status" value="1"/>
</dbReference>
<comment type="caution">
    <text evidence="4">The sequence shown here is derived from an EMBL/GenBank/DDBJ whole genome shotgun (WGS) entry which is preliminary data.</text>
</comment>
<accession>A0A368C5T0</accession>
<dbReference type="CDD" id="cd02612">
    <property type="entry name" value="HAD_PGPPase"/>
    <property type="match status" value="1"/>
</dbReference>
<evidence type="ECO:0000313" key="5">
    <source>
        <dbReference type="Proteomes" id="UP000252915"/>
    </source>
</evidence>
<dbReference type="EMBL" id="QOPI01000007">
    <property type="protein sequence ID" value="RCL44930.1"/>
    <property type="molecule type" value="Genomic_DNA"/>
</dbReference>
<dbReference type="GO" id="GO:0046872">
    <property type="term" value="F:metal ion binding"/>
    <property type="evidence" value="ECO:0007669"/>
    <property type="project" value="UniProtKB-KW"/>
</dbReference>